<reference evidence="2 3" key="1">
    <citation type="submission" date="2020-02" db="EMBL/GenBank/DDBJ databases">
        <title>Draft genome sequence of two Spirosoma agri KCTC 52727 and Spirosoma terrae KCTC 52035.</title>
        <authorList>
            <person name="Rojas J."/>
            <person name="Ambika Manirajan B."/>
            <person name="Ratering S."/>
            <person name="Suarez C."/>
            <person name="Schnell S."/>
        </authorList>
    </citation>
    <scope>NUCLEOTIDE SEQUENCE [LARGE SCALE GENOMIC DNA]</scope>
    <source>
        <strain evidence="2 3">KCTC 52727</strain>
    </source>
</reference>
<dbReference type="RefSeq" id="WP_164036826.1">
    <property type="nucleotide sequence ID" value="NZ_JAAGNZ010000001.1"/>
</dbReference>
<accession>A0A6M0IHL0</accession>
<proteinExistence type="predicted"/>
<dbReference type="InterPro" id="IPR036249">
    <property type="entry name" value="Thioredoxin-like_sf"/>
</dbReference>
<dbReference type="EMBL" id="JAAGNZ010000001">
    <property type="protein sequence ID" value="NEU67175.1"/>
    <property type="molecule type" value="Genomic_DNA"/>
</dbReference>
<dbReference type="Pfam" id="PF08534">
    <property type="entry name" value="Redoxin"/>
    <property type="match status" value="1"/>
</dbReference>
<protein>
    <submittedName>
        <fullName evidence="2">Redoxin family protein</fullName>
    </submittedName>
</protein>
<evidence type="ECO:0000313" key="3">
    <source>
        <dbReference type="Proteomes" id="UP000477386"/>
    </source>
</evidence>
<sequence>MKQGKHYSTALSILYVPLFLLLSVDVSAQFHSKITCLFPKSWEGRQAMIVSKPLRQSPIIDTTTIFSRSAVFTINLPEPSPAYLWVEGHKDDVQFFIDSPEIGIGFSPDATGQRLITGSPSSELWAEQINTANSRNTLPDSRSDTFTALMAGDSALALSLEKIADSLRLADNNATASLIRANPALASSWYLFASTDFSFAQSLVLFDALSAFSAYPSYKAIKEKIARKRLGNKAPAFTSLTASGESISPSTVKSKCILLDFHSSYLVACQIRHLGLRELYKKYHSLGLKIITVTFEFDKAAGEAAMAKARLPWIHVLDTMPSSSIISAFAIDRMPDNVLLDSTKTMIGRDLSVPELDARLGELLKN</sequence>
<organism evidence="2 3">
    <name type="scientific">Spirosoma agri</name>
    <dbReference type="NCBI Taxonomy" id="1987381"/>
    <lineage>
        <taxon>Bacteria</taxon>
        <taxon>Pseudomonadati</taxon>
        <taxon>Bacteroidota</taxon>
        <taxon>Cytophagia</taxon>
        <taxon>Cytophagales</taxon>
        <taxon>Cytophagaceae</taxon>
        <taxon>Spirosoma</taxon>
    </lineage>
</organism>
<dbReference type="SUPFAM" id="SSF52833">
    <property type="entry name" value="Thioredoxin-like"/>
    <property type="match status" value="1"/>
</dbReference>
<dbReference type="GO" id="GO:0016491">
    <property type="term" value="F:oxidoreductase activity"/>
    <property type="evidence" value="ECO:0007669"/>
    <property type="project" value="InterPro"/>
</dbReference>
<dbReference type="InterPro" id="IPR013740">
    <property type="entry name" value="Redoxin"/>
</dbReference>
<dbReference type="InterPro" id="IPR013766">
    <property type="entry name" value="Thioredoxin_domain"/>
</dbReference>
<comment type="caution">
    <text evidence="2">The sequence shown here is derived from an EMBL/GenBank/DDBJ whole genome shotgun (WGS) entry which is preliminary data.</text>
</comment>
<evidence type="ECO:0000313" key="2">
    <source>
        <dbReference type="EMBL" id="NEU67175.1"/>
    </source>
</evidence>
<dbReference type="Proteomes" id="UP000477386">
    <property type="component" value="Unassembled WGS sequence"/>
</dbReference>
<keyword evidence="3" id="KW-1185">Reference proteome</keyword>
<dbReference type="PROSITE" id="PS51352">
    <property type="entry name" value="THIOREDOXIN_2"/>
    <property type="match status" value="1"/>
</dbReference>
<dbReference type="Gene3D" id="3.40.30.10">
    <property type="entry name" value="Glutaredoxin"/>
    <property type="match status" value="1"/>
</dbReference>
<dbReference type="AlphaFoldDB" id="A0A6M0IHL0"/>
<name>A0A6M0IHL0_9BACT</name>
<feature type="domain" description="Thioredoxin" evidence="1">
    <location>
        <begin position="228"/>
        <end position="365"/>
    </location>
</feature>
<evidence type="ECO:0000259" key="1">
    <source>
        <dbReference type="PROSITE" id="PS51352"/>
    </source>
</evidence>
<gene>
    <name evidence="2" type="ORF">GK091_09815</name>
</gene>